<proteinExistence type="predicted"/>
<accession>A0A8X6L879</accession>
<dbReference type="EMBL" id="BMAO01005246">
    <property type="protein sequence ID" value="GFR00100.1"/>
    <property type="molecule type" value="Genomic_DNA"/>
</dbReference>
<evidence type="ECO:0000313" key="1">
    <source>
        <dbReference type="EMBL" id="GFR00100.1"/>
    </source>
</evidence>
<reference evidence="1" key="1">
    <citation type="submission" date="2020-07" db="EMBL/GenBank/DDBJ databases">
        <title>Multicomponent nature underlies the extraordinary mechanical properties of spider dragline silk.</title>
        <authorList>
            <person name="Kono N."/>
            <person name="Nakamura H."/>
            <person name="Mori M."/>
            <person name="Yoshida Y."/>
            <person name="Ohtoshi R."/>
            <person name="Malay A.D."/>
            <person name="Moran D.A.P."/>
            <person name="Tomita M."/>
            <person name="Numata K."/>
            <person name="Arakawa K."/>
        </authorList>
    </citation>
    <scope>NUCLEOTIDE SEQUENCE</scope>
</reference>
<evidence type="ECO:0000313" key="2">
    <source>
        <dbReference type="Proteomes" id="UP000887116"/>
    </source>
</evidence>
<dbReference type="Proteomes" id="UP000887116">
    <property type="component" value="Unassembled WGS sequence"/>
</dbReference>
<keyword evidence="2" id="KW-1185">Reference proteome</keyword>
<organism evidence="1 2">
    <name type="scientific">Trichonephila clavata</name>
    <name type="common">Joro spider</name>
    <name type="synonym">Nephila clavata</name>
    <dbReference type="NCBI Taxonomy" id="2740835"/>
    <lineage>
        <taxon>Eukaryota</taxon>
        <taxon>Metazoa</taxon>
        <taxon>Ecdysozoa</taxon>
        <taxon>Arthropoda</taxon>
        <taxon>Chelicerata</taxon>
        <taxon>Arachnida</taxon>
        <taxon>Araneae</taxon>
        <taxon>Araneomorphae</taxon>
        <taxon>Entelegynae</taxon>
        <taxon>Araneoidea</taxon>
        <taxon>Nephilidae</taxon>
        <taxon>Trichonephila</taxon>
    </lineage>
</organism>
<sequence length="87" mass="9765">MNEASSGKIFGEIDFETRPMSLACDQLLKKVQTLLNSLRERNGVLEPFPVSYAKFLSGFFLFLEPKKSLLVPDLDCMVVGAMLPHPF</sequence>
<name>A0A8X6L879_TRICU</name>
<protein>
    <submittedName>
        <fullName evidence="1">Uncharacterized protein</fullName>
    </submittedName>
</protein>
<comment type="caution">
    <text evidence="1">The sequence shown here is derived from an EMBL/GenBank/DDBJ whole genome shotgun (WGS) entry which is preliminary data.</text>
</comment>
<gene>
    <name evidence="1" type="ORF">TNCT_664571</name>
</gene>
<dbReference type="AlphaFoldDB" id="A0A8X6L879"/>